<accession>A0AAD4K900</accession>
<protein>
    <recommendedName>
        <fullName evidence="1">Methyltransferase domain-containing protein</fullName>
    </recommendedName>
</protein>
<dbReference type="EMBL" id="JAJJHW010000681">
    <property type="protein sequence ID" value="KAH8384602.1"/>
    <property type="molecule type" value="Genomic_DNA"/>
</dbReference>
<evidence type="ECO:0000313" key="3">
    <source>
        <dbReference type="Proteomes" id="UP001200034"/>
    </source>
</evidence>
<dbReference type="Pfam" id="PF13679">
    <property type="entry name" value="Methyltransf_32"/>
    <property type="match status" value="1"/>
</dbReference>
<dbReference type="InterPro" id="IPR052220">
    <property type="entry name" value="METTL25"/>
</dbReference>
<gene>
    <name evidence="2" type="ORF">KR093_002179</name>
</gene>
<dbReference type="CDD" id="cd02440">
    <property type="entry name" value="AdoMet_MTases"/>
    <property type="match status" value="1"/>
</dbReference>
<keyword evidence="3" id="KW-1185">Reference proteome</keyword>
<reference evidence="2" key="1">
    <citation type="journal article" date="2021" name="Mol. Ecol. Resour.">
        <title>Phylogenomic analyses of the genus Drosophila reveals genomic signals of climate adaptation.</title>
        <authorList>
            <person name="Li F."/>
            <person name="Rane R.V."/>
            <person name="Luria V."/>
            <person name="Xiong Z."/>
            <person name="Chen J."/>
            <person name="Li Z."/>
            <person name="Catullo R.A."/>
            <person name="Griffin P.C."/>
            <person name="Schiffer M."/>
            <person name="Pearce S."/>
            <person name="Lee S.F."/>
            <person name="McElroy K."/>
            <person name="Stocker A."/>
            <person name="Shirriffs J."/>
            <person name="Cockerell F."/>
            <person name="Coppin C."/>
            <person name="Sgro C.M."/>
            <person name="Karger A."/>
            <person name="Cain J.W."/>
            <person name="Weber J.A."/>
            <person name="Santpere G."/>
            <person name="Kirschner M.W."/>
            <person name="Hoffmann A.A."/>
            <person name="Oakeshott J.G."/>
            <person name="Zhang G."/>
        </authorList>
    </citation>
    <scope>NUCLEOTIDE SEQUENCE</scope>
    <source>
        <strain evidence="2">BGI-SZ-2011g</strain>
    </source>
</reference>
<comment type="caution">
    <text evidence="2">The sequence shown here is derived from an EMBL/GenBank/DDBJ whole genome shotgun (WGS) entry which is preliminary data.</text>
</comment>
<dbReference type="InterPro" id="IPR025714">
    <property type="entry name" value="Methyltranfer_dom"/>
</dbReference>
<sequence>MGSVGEAEVKSSLDNLLSYLEPHWEFVNCHMVNYLTDDHWTHFLPEPLRSEVRTPEAVDQVIEQLFWRSNLPSQQFPAFTSFLATCERLRLDSCAKSLLTTVDQLEQQLSVAMQSQLSIKEFMSAKKCHEVEQTAALVDKLVQSVSCQLDTDCCIVDAGDGKGYLSSRLALQYGHRVLGIDANTTNTENALTRNRKLQRAWNGLTERAELQSKGIIPPRRGKKAAPRDTSVISQSLDNYKTTARFITTDINLDDLVSEHFDQHSTGICLTGLHTCGNLATTCLQVFHSQDSCRVLCNVGCCYHLLRERFSHQEFFGNKVLMDQQTEYGFPISRYLQQQRLRLGRNARMLAAQSIERTLAAKELPNITLYYRALLEMLVCRHAPHLKNELQVGKVRKFDSFSEYVQKCAKKLDAPWLAAVEETELQALLQAHEQDRQYLELFYLIRMSFAPVLEAVILLDRLLYLKELGYEHSYMIDLFDAVISPRHYAIVAIKQH</sequence>
<evidence type="ECO:0000259" key="1">
    <source>
        <dbReference type="Pfam" id="PF13679"/>
    </source>
</evidence>
<feature type="domain" description="Methyltransferase" evidence="1">
    <location>
        <begin position="126"/>
        <end position="307"/>
    </location>
</feature>
<evidence type="ECO:0000313" key="2">
    <source>
        <dbReference type="EMBL" id="KAH8384602.1"/>
    </source>
</evidence>
<dbReference type="AlphaFoldDB" id="A0AAD4K900"/>
<dbReference type="SUPFAM" id="SSF53335">
    <property type="entry name" value="S-adenosyl-L-methionine-dependent methyltransferases"/>
    <property type="match status" value="1"/>
</dbReference>
<dbReference type="PANTHER" id="PTHR12496">
    <property type="entry name" value="CGI-41 METHYLTRANSFERASE"/>
    <property type="match status" value="1"/>
</dbReference>
<dbReference type="InterPro" id="IPR029063">
    <property type="entry name" value="SAM-dependent_MTases_sf"/>
</dbReference>
<dbReference type="PANTHER" id="PTHR12496:SF9">
    <property type="entry name" value="METHYLTRANSFERASE-LIKE PROTEIN 25-RELATED"/>
    <property type="match status" value="1"/>
</dbReference>
<name>A0AAD4K900_9MUSC</name>
<dbReference type="Proteomes" id="UP001200034">
    <property type="component" value="Unassembled WGS sequence"/>
</dbReference>
<proteinExistence type="predicted"/>
<dbReference type="Gene3D" id="3.40.50.150">
    <property type="entry name" value="Vaccinia Virus protein VP39"/>
    <property type="match status" value="1"/>
</dbReference>
<organism evidence="2 3">
    <name type="scientific">Drosophila rubida</name>
    <dbReference type="NCBI Taxonomy" id="30044"/>
    <lineage>
        <taxon>Eukaryota</taxon>
        <taxon>Metazoa</taxon>
        <taxon>Ecdysozoa</taxon>
        <taxon>Arthropoda</taxon>
        <taxon>Hexapoda</taxon>
        <taxon>Insecta</taxon>
        <taxon>Pterygota</taxon>
        <taxon>Neoptera</taxon>
        <taxon>Endopterygota</taxon>
        <taxon>Diptera</taxon>
        <taxon>Brachycera</taxon>
        <taxon>Muscomorpha</taxon>
        <taxon>Ephydroidea</taxon>
        <taxon>Drosophilidae</taxon>
        <taxon>Drosophila</taxon>
    </lineage>
</organism>